<dbReference type="PANTHER" id="PTHR15454">
    <property type="entry name" value="NISCHARIN RELATED"/>
    <property type="match status" value="1"/>
</dbReference>
<accession>A0A182IBU3</accession>
<evidence type="ECO:0000256" key="2">
    <source>
        <dbReference type="ARBA" id="ARBA00022490"/>
    </source>
</evidence>
<dbReference type="InterPro" id="IPR032675">
    <property type="entry name" value="LRR_dom_sf"/>
</dbReference>
<evidence type="ECO:0000256" key="10">
    <source>
        <dbReference type="ARBA" id="ARBA00049659"/>
    </source>
</evidence>
<evidence type="ECO:0000256" key="4">
    <source>
        <dbReference type="ARBA" id="ARBA00022701"/>
    </source>
</evidence>
<keyword evidence="2" id="KW-0963">Cytoplasm</keyword>
<dbReference type="VEuPathDB" id="VectorBase:AARA011058"/>
<dbReference type="InterPro" id="IPR001611">
    <property type="entry name" value="Leu-rich_rpt"/>
</dbReference>
<reference evidence="12" key="1">
    <citation type="submission" date="2022-08" db="UniProtKB">
        <authorList>
            <consortium name="EnsemblMetazoa"/>
        </authorList>
    </citation>
    <scope>IDENTIFICATION</scope>
    <source>
        <strain evidence="12">Dongola</strain>
    </source>
</reference>
<keyword evidence="7" id="KW-0505">Motor protein</keyword>
<dbReference type="GO" id="GO:0005930">
    <property type="term" value="C:axoneme"/>
    <property type="evidence" value="ECO:0007669"/>
    <property type="project" value="UniProtKB-SubCell"/>
</dbReference>
<evidence type="ECO:0000256" key="7">
    <source>
        <dbReference type="ARBA" id="ARBA00023175"/>
    </source>
</evidence>
<keyword evidence="6" id="KW-0243">Dynein</keyword>
<name>A0A182IBU3_ANOAR</name>
<keyword evidence="13" id="KW-1185">Reference proteome</keyword>
<dbReference type="GO" id="GO:0036158">
    <property type="term" value="P:outer dynein arm assembly"/>
    <property type="evidence" value="ECO:0007669"/>
    <property type="project" value="TreeGrafter"/>
</dbReference>
<evidence type="ECO:0000313" key="13">
    <source>
        <dbReference type="Proteomes" id="UP000075840"/>
    </source>
</evidence>
<evidence type="ECO:0000256" key="6">
    <source>
        <dbReference type="ARBA" id="ARBA00023017"/>
    </source>
</evidence>
<dbReference type="Pfam" id="PF12799">
    <property type="entry name" value="LRR_4"/>
    <property type="match status" value="2"/>
</dbReference>
<dbReference type="VEuPathDB" id="VectorBase:AARA21_014101"/>
<evidence type="ECO:0000256" key="1">
    <source>
        <dbReference type="ARBA" id="ARBA00004430"/>
    </source>
</evidence>
<dbReference type="PROSITE" id="PS51450">
    <property type="entry name" value="LRR"/>
    <property type="match status" value="3"/>
</dbReference>
<dbReference type="AlphaFoldDB" id="A0A182IBU3"/>
<evidence type="ECO:0000256" key="11">
    <source>
        <dbReference type="ARBA" id="ARBA00049760"/>
    </source>
</evidence>
<keyword evidence="9" id="KW-0966">Cell projection</keyword>
<dbReference type="Proteomes" id="UP000075840">
    <property type="component" value="Unassembled WGS sequence"/>
</dbReference>
<dbReference type="EnsemblMetazoa" id="AARA011058-RA">
    <property type="protein sequence ID" value="AARA011058-PA"/>
    <property type="gene ID" value="AARA011058"/>
</dbReference>
<proteinExistence type="inferred from homology"/>
<evidence type="ECO:0000256" key="5">
    <source>
        <dbReference type="ARBA" id="ARBA00022737"/>
    </source>
</evidence>
<dbReference type="SUPFAM" id="SSF52058">
    <property type="entry name" value="L domain-like"/>
    <property type="match status" value="1"/>
</dbReference>
<keyword evidence="3" id="KW-0433">Leucine-rich repeat</keyword>
<dbReference type="Gene3D" id="3.80.10.10">
    <property type="entry name" value="Ribonuclease Inhibitor"/>
    <property type="match status" value="1"/>
</dbReference>
<evidence type="ECO:0000256" key="8">
    <source>
        <dbReference type="ARBA" id="ARBA00023212"/>
    </source>
</evidence>
<dbReference type="GO" id="GO:0005874">
    <property type="term" value="C:microtubule"/>
    <property type="evidence" value="ECO:0007669"/>
    <property type="project" value="UniProtKB-KW"/>
</dbReference>
<dbReference type="EMBL" id="APCN01000740">
    <property type="status" value="NOT_ANNOTATED_CDS"/>
    <property type="molecule type" value="Genomic_DNA"/>
</dbReference>
<comment type="subcellular location">
    <subcellularLocation>
        <location evidence="1">Cytoplasm</location>
        <location evidence="1">Cytoskeleton</location>
        <location evidence="1">Cilium axoneme</location>
    </subcellularLocation>
</comment>
<evidence type="ECO:0000313" key="12">
    <source>
        <dbReference type="EnsemblMetazoa" id="AARA011058-PA"/>
    </source>
</evidence>
<sequence length="199" mass="22450">MELVPEVGKKKMARSTSIKEALKRWQEEHEGQDPVEAADIQLQFRWPPIEKMDGTLGTLVNCQKLSLSSNMIEKIAGLNGMKNLRILALGRNYIKSLSGIEVVGETLEELWISYNLIDKLKGVESLRRLKVLYMANNSVRDWGELAKLQAIASTLEDLVFAGNPLVENLEEAVYVREVTKRLPTLKKLDGVPMLTEDED</sequence>
<keyword evidence="8" id="KW-0206">Cytoskeleton</keyword>
<organism evidence="12 13">
    <name type="scientific">Anopheles arabiensis</name>
    <name type="common">Mosquito</name>
    <dbReference type="NCBI Taxonomy" id="7173"/>
    <lineage>
        <taxon>Eukaryota</taxon>
        <taxon>Metazoa</taxon>
        <taxon>Ecdysozoa</taxon>
        <taxon>Arthropoda</taxon>
        <taxon>Hexapoda</taxon>
        <taxon>Insecta</taxon>
        <taxon>Pterygota</taxon>
        <taxon>Neoptera</taxon>
        <taxon>Endopterygota</taxon>
        <taxon>Diptera</taxon>
        <taxon>Nematocera</taxon>
        <taxon>Culicoidea</taxon>
        <taxon>Culicidae</taxon>
        <taxon>Anophelinae</taxon>
        <taxon>Anopheles</taxon>
    </lineage>
</organism>
<evidence type="ECO:0000256" key="3">
    <source>
        <dbReference type="ARBA" id="ARBA00022614"/>
    </source>
</evidence>
<comment type="similarity">
    <text evidence="10">Belongs to the dynein light chain LC1-type family.</text>
</comment>
<protein>
    <recommendedName>
        <fullName evidence="11">Dynein axonemal light chain 1</fullName>
    </recommendedName>
</protein>
<dbReference type="GO" id="GO:0043014">
    <property type="term" value="F:alpha-tubulin binding"/>
    <property type="evidence" value="ECO:0007669"/>
    <property type="project" value="TreeGrafter"/>
</dbReference>
<dbReference type="GO" id="GO:0045504">
    <property type="term" value="F:dynein heavy chain binding"/>
    <property type="evidence" value="ECO:0007669"/>
    <property type="project" value="TreeGrafter"/>
</dbReference>
<dbReference type="GO" id="GO:0030286">
    <property type="term" value="C:dynein complex"/>
    <property type="evidence" value="ECO:0007669"/>
    <property type="project" value="UniProtKB-KW"/>
</dbReference>
<evidence type="ECO:0000256" key="9">
    <source>
        <dbReference type="ARBA" id="ARBA00023273"/>
    </source>
</evidence>
<keyword evidence="4" id="KW-0493">Microtubule</keyword>
<dbReference type="SMART" id="SM00365">
    <property type="entry name" value="LRR_SD22"/>
    <property type="match status" value="5"/>
</dbReference>
<dbReference type="PANTHER" id="PTHR15454:SF73">
    <property type="entry name" value="DYNEIN AXONEMAL LIGHT CHAIN 1"/>
    <property type="match status" value="1"/>
</dbReference>
<dbReference type="FunFam" id="3.80.10.10:FF:000049">
    <property type="entry name" value="Dynein light chain 1"/>
    <property type="match status" value="1"/>
</dbReference>
<dbReference type="InterPro" id="IPR025875">
    <property type="entry name" value="Leu-rich_rpt_4"/>
</dbReference>
<keyword evidence="5" id="KW-0677">Repeat</keyword>